<evidence type="ECO:0000256" key="2">
    <source>
        <dbReference type="SAM" id="Phobius"/>
    </source>
</evidence>
<feature type="transmembrane region" description="Helical" evidence="2">
    <location>
        <begin position="121"/>
        <end position="142"/>
    </location>
</feature>
<evidence type="ECO:0008006" key="5">
    <source>
        <dbReference type="Google" id="ProtNLM"/>
    </source>
</evidence>
<dbReference type="InterPro" id="IPR055276">
    <property type="entry name" value="NHL41-like"/>
</dbReference>
<name>A0AA89BLY1_9ASTE</name>
<feature type="compositionally biased region" description="Polar residues" evidence="1">
    <location>
        <begin position="9"/>
        <end position="20"/>
    </location>
</feature>
<organism evidence="3 4">
    <name type="scientific">Escallonia herrerae</name>
    <dbReference type="NCBI Taxonomy" id="1293975"/>
    <lineage>
        <taxon>Eukaryota</taxon>
        <taxon>Viridiplantae</taxon>
        <taxon>Streptophyta</taxon>
        <taxon>Embryophyta</taxon>
        <taxon>Tracheophyta</taxon>
        <taxon>Spermatophyta</taxon>
        <taxon>Magnoliopsida</taxon>
        <taxon>eudicotyledons</taxon>
        <taxon>Gunneridae</taxon>
        <taxon>Pentapetalae</taxon>
        <taxon>asterids</taxon>
        <taxon>campanulids</taxon>
        <taxon>Escalloniales</taxon>
        <taxon>Escalloniaceae</taxon>
        <taxon>Escallonia</taxon>
    </lineage>
</organism>
<evidence type="ECO:0000256" key="1">
    <source>
        <dbReference type="SAM" id="MobiDB-lite"/>
    </source>
</evidence>
<feature type="compositionally biased region" description="Polar residues" evidence="1">
    <location>
        <begin position="47"/>
        <end position="56"/>
    </location>
</feature>
<gene>
    <name evidence="3" type="ORF">RJ639_001497</name>
</gene>
<keyword evidence="2" id="KW-1133">Transmembrane helix</keyword>
<dbReference type="PANTHER" id="PTHR48436:SF1">
    <property type="entry name" value="2, PUTATIVE-RELATED"/>
    <property type="match status" value="1"/>
</dbReference>
<sequence>MIHAKSESDFTSLAPSSPTSPKRHQAPAYYVQSPSRDSHDDGDKSSTMHPTPTNYNSSSSPMDSPSHPSTFFGRHSLASSASRVSGAFRKRNEWRHCNVIDEEGHCDDAFGDQGYTRRCQFWIAVLGFGVVFGLFCLVIWGASRPFKAQVSVKSLTVNNFYSGEGSDFSGVPTKLLTINCSVKMVIHNPATFFGIHVSSSSVDLMYTQLKVASGQISFAIWIAGRIVESSGLRFTRIDTLDVLLKRYYQRRKSHRTVSVNLEGNKVPLYGAGASFGASDNGGGVPLKLVIEIRSRGNVVGKLVKSKHRRHVACYLVIASRGTKIIKFKENSCTSD</sequence>
<reference evidence="3" key="1">
    <citation type="submission" date="2022-12" db="EMBL/GenBank/DDBJ databases">
        <title>Draft genome assemblies for two species of Escallonia (Escalloniales).</title>
        <authorList>
            <person name="Chanderbali A."/>
            <person name="Dervinis C."/>
            <person name="Anghel I."/>
            <person name="Soltis D."/>
            <person name="Soltis P."/>
            <person name="Zapata F."/>
        </authorList>
    </citation>
    <scope>NUCLEOTIDE SEQUENCE</scope>
    <source>
        <strain evidence="3">UCBG64.0493</strain>
        <tissue evidence="3">Leaf</tissue>
    </source>
</reference>
<dbReference type="Proteomes" id="UP001188597">
    <property type="component" value="Unassembled WGS sequence"/>
</dbReference>
<keyword evidence="4" id="KW-1185">Reference proteome</keyword>
<feature type="compositionally biased region" description="Basic and acidic residues" evidence="1">
    <location>
        <begin position="36"/>
        <end position="46"/>
    </location>
</feature>
<accession>A0AA89BLY1</accession>
<keyword evidence="2" id="KW-0812">Transmembrane</keyword>
<protein>
    <recommendedName>
        <fullName evidence="5">Late embryogenesis abundant protein LEA-2 subgroup domain-containing protein</fullName>
    </recommendedName>
</protein>
<feature type="region of interest" description="Disordered" evidence="1">
    <location>
        <begin position="1"/>
        <end position="68"/>
    </location>
</feature>
<comment type="caution">
    <text evidence="3">The sequence shown here is derived from an EMBL/GenBank/DDBJ whole genome shotgun (WGS) entry which is preliminary data.</text>
</comment>
<evidence type="ECO:0000313" key="4">
    <source>
        <dbReference type="Proteomes" id="UP001188597"/>
    </source>
</evidence>
<dbReference type="AlphaFoldDB" id="A0AA89BLY1"/>
<dbReference type="EMBL" id="JAVXUP010000030">
    <property type="protein sequence ID" value="KAK3041687.1"/>
    <property type="molecule type" value="Genomic_DNA"/>
</dbReference>
<keyword evidence="2" id="KW-0472">Membrane</keyword>
<proteinExistence type="predicted"/>
<evidence type="ECO:0000313" key="3">
    <source>
        <dbReference type="EMBL" id="KAK3041687.1"/>
    </source>
</evidence>
<feature type="compositionally biased region" description="Low complexity" evidence="1">
    <location>
        <begin position="57"/>
        <end position="68"/>
    </location>
</feature>
<dbReference type="PANTHER" id="PTHR48436">
    <property type="entry name" value="2, PUTATIVE-RELATED"/>
    <property type="match status" value="1"/>
</dbReference>